<dbReference type="AlphaFoldDB" id="A0A2J6S4J2"/>
<dbReference type="InterPro" id="IPR001202">
    <property type="entry name" value="WW_dom"/>
</dbReference>
<name>A0A2J6S4J2_HYAVF</name>
<proteinExistence type="predicted"/>
<accession>A0A2J6S4J2</accession>
<dbReference type="PROSITE" id="PS50020">
    <property type="entry name" value="WW_DOMAIN_2"/>
    <property type="match status" value="1"/>
</dbReference>
<evidence type="ECO:0000313" key="3">
    <source>
        <dbReference type="Proteomes" id="UP000235786"/>
    </source>
</evidence>
<protein>
    <recommendedName>
        <fullName evidence="1">WW domain-containing protein</fullName>
    </recommendedName>
</protein>
<dbReference type="InterPro" id="IPR010730">
    <property type="entry name" value="HET"/>
</dbReference>
<dbReference type="EMBL" id="KZ613940">
    <property type="protein sequence ID" value="PMD45671.1"/>
    <property type="molecule type" value="Genomic_DNA"/>
</dbReference>
<feature type="domain" description="WW" evidence="1">
    <location>
        <begin position="691"/>
        <end position="738"/>
    </location>
</feature>
<dbReference type="Pfam" id="PF06985">
    <property type="entry name" value="HET"/>
    <property type="match status" value="1"/>
</dbReference>
<dbReference type="PANTHER" id="PTHR24148">
    <property type="entry name" value="ANKYRIN REPEAT DOMAIN-CONTAINING PROTEIN 39 HOMOLOG-RELATED"/>
    <property type="match status" value="1"/>
</dbReference>
<dbReference type="PANTHER" id="PTHR24148:SF64">
    <property type="entry name" value="HETEROKARYON INCOMPATIBILITY DOMAIN-CONTAINING PROTEIN"/>
    <property type="match status" value="1"/>
</dbReference>
<evidence type="ECO:0000313" key="2">
    <source>
        <dbReference type="EMBL" id="PMD45671.1"/>
    </source>
</evidence>
<reference evidence="2 3" key="1">
    <citation type="submission" date="2016-04" db="EMBL/GenBank/DDBJ databases">
        <title>A degradative enzymes factory behind the ericoid mycorrhizal symbiosis.</title>
        <authorList>
            <consortium name="DOE Joint Genome Institute"/>
            <person name="Martino E."/>
            <person name="Morin E."/>
            <person name="Grelet G."/>
            <person name="Kuo A."/>
            <person name="Kohler A."/>
            <person name="Daghino S."/>
            <person name="Barry K."/>
            <person name="Choi C."/>
            <person name="Cichocki N."/>
            <person name="Clum A."/>
            <person name="Copeland A."/>
            <person name="Hainaut M."/>
            <person name="Haridas S."/>
            <person name="Labutti K."/>
            <person name="Lindquist E."/>
            <person name="Lipzen A."/>
            <person name="Khouja H.-R."/>
            <person name="Murat C."/>
            <person name="Ohm R."/>
            <person name="Olson A."/>
            <person name="Spatafora J."/>
            <person name="Veneault-Fourrey C."/>
            <person name="Henrissat B."/>
            <person name="Grigoriev I."/>
            <person name="Martin F."/>
            <person name="Perotto S."/>
        </authorList>
    </citation>
    <scope>NUCLEOTIDE SEQUENCE [LARGE SCALE GENOMIC DNA]</scope>
    <source>
        <strain evidence="2 3">F</strain>
    </source>
</reference>
<dbReference type="OrthoDB" id="4850726at2759"/>
<gene>
    <name evidence="2" type="ORF">L207DRAFT_578577</name>
</gene>
<evidence type="ECO:0000259" key="1">
    <source>
        <dbReference type="PROSITE" id="PS50020"/>
    </source>
</evidence>
<dbReference type="InterPro" id="IPR052895">
    <property type="entry name" value="HetReg/Transcr_Mod"/>
</dbReference>
<dbReference type="Pfam" id="PF26639">
    <property type="entry name" value="Het-6_barrel"/>
    <property type="match status" value="1"/>
</dbReference>
<dbReference type="Proteomes" id="UP000235786">
    <property type="component" value="Unassembled WGS sequence"/>
</dbReference>
<sequence length="756" mass="86050">MSRPIRVFVLDNCLCGPVTGRGEAEWIWRCMIAGFGTPSQPQHQHTVNGSSTITNNLVCLISSITLDMDVYQYSPLPKDRSEFRLVRLLPGFSSAEIEIEILHAARSSRYEALSYAWGAPDKTDVALVRGQVNPTKPVKPLSPSKLDSFLKLSSQKEPSLPRTMIRITHNLAVALRHLRDEKNPRDLWIDALCINQDDLVERSAEVLEMGSIYSRAERVVVWIGPSSEDTGLALTTLRAIASGLYLGDDGFLVHRPDCWGLSLETDFEALKSKRPNWFAIRNLLRREWFSRLWVLQEVGLATNATLYAGKHNIDWKIFVIALEWLWGILGKLNELIQDLQINDFAENSIHAFIHLSKNFQRMERPTLSDLLNITSYVHCSDPRDRLYAIRDLTRPEDRKYIVPDYSISVENSFRDYALRRFQSLRDAGLLEFCLPRNTSSELLLPSWIPDFSLTDRPAPMFPFHTSGFSEFFGVATNESLTVQAVKVATIKSLFTLFNPGDTNLEVLKACKSWETSFISSIYTGGSKFEAFIDVILLGIRGEVLPERGESFLYLEDCKTILGTSEANLESDYMRRRETYFVRSARTNLRSRVFFRTLEGFFGVCPESANHGDLVAVVLGFHLPLVIRPVQHQGRPCYRIVGPCYMPGAMHTEALLGQLPAGWEVSYRLQRGGYRPVIFAQGNMSTQEDPRLPLPPGWRYRYGSFNAPRITEPAALEDMLPQFFENEETKEKTWFDPRLTPEALRDRGIDVQELVFV</sequence>
<keyword evidence="3" id="KW-1185">Reference proteome</keyword>
<organism evidence="2 3">
    <name type="scientific">Hyaloscypha variabilis (strain UAMH 11265 / GT02V1 / F)</name>
    <name type="common">Meliniomyces variabilis</name>
    <dbReference type="NCBI Taxonomy" id="1149755"/>
    <lineage>
        <taxon>Eukaryota</taxon>
        <taxon>Fungi</taxon>
        <taxon>Dikarya</taxon>
        <taxon>Ascomycota</taxon>
        <taxon>Pezizomycotina</taxon>
        <taxon>Leotiomycetes</taxon>
        <taxon>Helotiales</taxon>
        <taxon>Hyaloscyphaceae</taxon>
        <taxon>Hyaloscypha</taxon>
        <taxon>Hyaloscypha variabilis</taxon>
    </lineage>
</organism>